<protein>
    <recommendedName>
        <fullName evidence="5">Chemotaxis methyl-accepting receptor HlyB-like 4HB MCP domain-containing protein</fullName>
    </recommendedName>
</protein>
<dbReference type="Proteomes" id="UP000068067">
    <property type="component" value="Chromosome"/>
</dbReference>
<dbReference type="PATRIC" id="fig|931089.4.peg.2501"/>
<evidence type="ECO:0000256" key="2">
    <source>
        <dbReference type="SAM" id="Phobius"/>
    </source>
</evidence>
<feature type="transmembrane region" description="Helical" evidence="2">
    <location>
        <begin position="333"/>
        <end position="353"/>
    </location>
</feature>
<keyword evidence="4" id="KW-1185">Reference proteome</keyword>
<dbReference type="STRING" id="931089.CDES_12375"/>
<dbReference type="KEGG" id="cdx:CDES_12375"/>
<evidence type="ECO:0000256" key="1">
    <source>
        <dbReference type="SAM" id="MobiDB-lite"/>
    </source>
</evidence>
<keyword evidence="2" id="KW-0812">Transmembrane</keyword>
<feature type="compositionally biased region" description="Low complexity" evidence="1">
    <location>
        <begin position="34"/>
        <end position="51"/>
    </location>
</feature>
<organism evidence="3 4">
    <name type="scientific">Corynebacterium deserti GIMN1.010</name>
    <dbReference type="NCBI Taxonomy" id="931089"/>
    <lineage>
        <taxon>Bacteria</taxon>
        <taxon>Bacillati</taxon>
        <taxon>Actinomycetota</taxon>
        <taxon>Actinomycetes</taxon>
        <taxon>Mycobacteriales</taxon>
        <taxon>Corynebacteriaceae</taxon>
        <taxon>Corynebacterium</taxon>
    </lineage>
</organism>
<proteinExistence type="predicted"/>
<feature type="transmembrane region" description="Helical" evidence="2">
    <location>
        <begin position="127"/>
        <end position="145"/>
    </location>
</feature>
<gene>
    <name evidence="3" type="ORF">CDES_12375</name>
</gene>
<name>A0A0M3QA75_9CORY</name>
<dbReference type="EMBL" id="CP009220">
    <property type="protein sequence ID" value="ALC06823.1"/>
    <property type="molecule type" value="Genomic_DNA"/>
</dbReference>
<evidence type="ECO:0000313" key="4">
    <source>
        <dbReference type="Proteomes" id="UP000068067"/>
    </source>
</evidence>
<feature type="region of interest" description="Disordered" evidence="1">
    <location>
        <begin position="1"/>
        <end position="68"/>
    </location>
</feature>
<dbReference type="AlphaFoldDB" id="A0A0M3QA75"/>
<feature type="transmembrane region" description="Helical" evidence="2">
    <location>
        <begin position="301"/>
        <end position="321"/>
    </location>
</feature>
<feature type="transmembrane region" description="Helical" evidence="2">
    <location>
        <begin position="504"/>
        <end position="527"/>
    </location>
</feature>
<sequence>MIREGNGEHTNVPDPMGNSGPKGAPDDAEQKPQSATSASANASAKTSTAPSLKPKRIKKSYGPSDPALAALDSLDEEDSPDHWLDPLTDENASRRSLINSIVQETFGQPIFVARRIWSFINTSPGKMTLMTVIISVAIAAAGYAMSVSSDNRQANLDELITNAEPISYNAHVLYTSLSVADTTATTGFVQAGVEGPVNRVKYHTAIERAAVAATHTATSADTSDEKLMELVLEIQRQLPVYTGLVETARANNRAGNPVSVAYMSEASSMMRNDILPKASELYNMTSRNVSDQQRAVTRPQWIPLSGLVAALGMLIIGQWWLMRVTRRRINKGFALATILMLTATMWVSAANWATWQAGTRGFEEASGPLNSMTTARIYAQQTRTTETLSLVRRQSIQGSGTGFAATINQIKRALDEYETTTNSQSPEHQAIITDIRNAMANWTAEHEQFTVLLERGDYNGAVNAVLSSDDNDQTSFDVLDTALAELIADSRSSMRSYIQSGLQATSLVSVTVMILSLAAVLAVWIGIRPRLQEYL</sequence>
<accession>A0A0M3QA75</accession>
<evidence type="ECO:0008006" key="5">
    <source>
        <dbReference type="Google" id="ProtNLM"/>
    </source>
</evidence>
<evidence type="ECO:0000313" key="3">
    <source>
        <dbReference type="EMBL" id="ALC06823.1"/>
    </source>
</evidence>
<dbReference type="RefSeq" id="WP_231686428.1">
    <property type="nucleotide sequence ID" value="NZ_CP009220.1"/>
</dbReference>
<keyword evidence="2" id="KW-1133">Transmembrane helix</keyword>
<keyword evidence="2" id="KW-0472">Membrane</keyword>
<reference evidence="3 4" key="1">
    <citation type="submission" date="2014-08" db="EMBL/GenBank/DDBJ databases">
        <title>Complete genome sequence of Corynebacterium deserti GIMN1.010 (=DSM 45689), isolated from desert sand in western China.</title>
        <authorList>
            <person name="Ruckert C."/>
            <person name="Albersmeier A."/>
            <person name="Kalinowski J."/>
        </authorList>
    </citation>
    <scope>NUCLEOTIDE SEQUENCE [LARGE SCALE GENOMIC DNA]</scope>
    <source>
        <strain evidence="3 4">GIMN1.010</strain>
    </source>
</reference>